<keyword evidence="3" id="KW-1185">Reference proteome</keyword>
<reference evidence="2 3" key="1">
    <citation type="submission" date="2014-11" db="EMBL/GenBank/DDBJ databases">
        <authorList>
            <person name="Wibberg Daniel"/>
        </authorList>
    </citation>
    <scope>NUCLEOTIDE SEQUENCE [LARGE SCALE GENOMIC DNA]</scope>
    <source>
        <strain evidence="2">Rhizoctonia solani AG1-IB 7/3/14</strain>
    </source>
</reference>
<dbReference type="InterPro" id="IPR036397">
    <property type="entry name" value="RNaseH_sf"/>
</dbReference>
<sequence>MTRKRGKELPLTRRAQIITLHNEGNSYPDIFAKTGVPPSVAYKTVKRWEIHGRLSSLPRSGCPHKFSARLCRLVIRTILRHRFDPYSSIAVKVGHGLTAQQVRYIAWKRRYQRYVARWKPYLDRCKVLKRLEWARANRFRSWDDVIWTDELQLGTDDDLVHPMVTRRPGEAYLPECITPTFQSGRKTLMVWGCISHGYKGPLIQLDMAPRVLLPNGRWTGGGFNSEAYVMQVLNGPLKQFIAHMEEVKGHKMLVVEDGAPAHRGKPAKKARHELGIKQIPHPPNSPDLNPIEPLWMLLKRRTYETPGARRNLEALWNAAHAAWKSITADEINQHTGKMPSRIVALFKSKGLPTKF</sequence>
<dbReference type="OrthoDB" id="2431447at2759"/>
<evidence type="ECO:0000313" key="2">
    <source>
        <dbReference type="EMBL" id="CEL62168.1"/>
    </source>
</evidence>
<dbReference type="Pfam" id="PF13384">
    <property type="entry name" value="HTH_23"/>
    <property type="match status" value="1"/>
</dbReference>
<evidence type="ECO:0000313" key="3">
    <source>
        <dbReference type="Proteomes" id="UP000059188"/>
    </source>
</evidence>
<dbReference type="InterPro" id="IPR009057">
    <property type="entry name" value="Homeodomain-like_sf"/>
</dbReference>
<organism evidence="2 3">
    <name type="scientific">Thanatephorus cucumeris (strain AG1-IB / isolate 7/3/14)</name>
    <name type="common">Lettuce bottom rot fungus</name>
    <name type="synonym">Rhizoctonia solani</name>
    <dbReference type="NCBI Taxonomy" id="1108050"/>
    <lineage>
        <taxon>Eukaryota</taxon>
        <taxon>Fungi</taxon>
        <taxon>Dikarya</taxon>
        <taxon>Basidiomycota</taxon>
        <taxon>Agaricomycotina</taxon>
        <taxon>Agaricomycetes</taxon>
        <taxon>Cantharellales</taxon>
        <taxon>Ceratobasidiaceae</taxon>
        <taxon>Rhizoctonia</taxon>
        <taxon>Rhizoctonia solani AG-1</taxon>
    </lineage>
</organism>
<dbReference type="InterPro" id="IPR052338">
    <property type="entry name" value="Transposase_5"/>
</dbReference>
<dbReference type="Pfam" id="PF13358">
    <property type="entry name" value="DDE_3"/>
    <property type="match status" value="1"/>
</dbReference>
<dbReference type="InterPro" id="IPR036388">
    <property type="entry name" value="WH-like_DNA-bd_sf"/>
</dbReference>
<dbReference type="STRING" id="1108050.A0A0B7G103"/>
<dbReference type="InterPro" id="IPR038717">
    <property type="entry name" value="Tc1-like_DDE_dom"/>
</dbReference>
<protein>
    <recommendedName>
        <fullName evidence="1">Tc1-like transposase DDE domain-containing protein</fullName>
    </recommendedName>
</protein>
<dbReference type="AlphaFoldDB" id="A0A0B7G103"/>
<feature type="domain" description="Tc1-like transposase DDE" evidence="1">
    <location>
        <begin position="240"/>
        <end position="302"/>
    </location>
</feature>
<dbReference type="Proteomes" id="UP000059188">
    <property type="component" value="Unassembled WGS sequence"/>
</dbReference>
<dbReference type="PANTHER" id="PTHR23022:SF135">
    <property type="entry name" value="SI:DKEY-77F5.3"/>
    <property type="match status" value="1"/>
</dbReference>
<dbReference type="Gene3D" id="1.10.10.10">
    <property type="entry name" value="Winged helix-like DNA-binding domain superfamily/Winged helix DNA-binding domain"/>
    <property type="match status" value="1"/>
</dbReference>
<accession>A0A0B7G103</accession>
<dbReference type="Gene3D" id="3.30.420.10">
    <property type="entry name" value="Ribonuclease H-like superfamily/Ribonuclease H"/>
    <property type="match status" value="1"/>
</dbReference>
<dbReference type="SUPFAM" id="SSF46689">
    <property type="entry name" value="Homeodomain-like"/>
    <property type="match status" value="1"/>
</dbReference>
<dbReference type="GO" id="GO:0003676">
    <property type="term" value="F:nucleic acid binding"/>
    <property type="evidence" value="ECO:0007669"/>
    <property type="project" value="InterPro"/>
</dbReference>
<evidence type="ECO:0000259" key="1">
    <source>
        <dbReference type="Pfam" id="PF13358"/>
    </source>
</evidence>
<gene>
    <name evidence="2" type="ORF">RSOLAG1IB_10263</name>
</gene>
<dbReference type="PANTHER" id="PTHR23022">
    <property type="entry name" value="TRANSPOSABLE ELEMENT-RELATED"/>
    <property type="match status" value="1"/>
</dbReference>
<name>A0A0B7G103_THACB</name>
<proteinExistence type="predicted"/>
<dbReference type="EMBL" id="LN679161">
    <property type="protein sequence ID" value="CEL62168.1"/>
    <property type="molecule type" value="Genomic_DNA"/>
</dbReference>